<dbReference type="Proteomes" id="UP000480185">
    <property type="component" value="Unassembled WGS sequence"/>
</dbReference>
<accession>A0A6G1X4A1</accession>
<evidence type="ECO:0000313" key="7">
    <source>
        <dbReference type="Proteomes" id="UP000480185"/>
    </source>
</evidence>
<evidence type="ECO:0000256" key="3">
    <source>
        <dbReference type="ARBA" id="ARBA00022827"/>
    </source>
</evidence>
<evidence type="ECO:0000259" key="5">
    <source>
        <dbReference type="Pfam" id="PF18158"/>
    </source>
</evidence>
<organism evidence="6 7">
    <name type="scientific">Salinibacillus xinjiangensis</name>
    <dbReference type="NCBI Taxonomy" id="1229268"/>
    <lineage>
        <taxon>Bacteria</taxon>
        <taxon>Bacillati</taxon>
        <taxon>Bacillota</taxon>
        <taxon>Bacilli</taxon>
        <taxon>Bacillales</taxon>
        <taxon>Bacillaceae</taxon>
        <taxon>Salinibacillus</taxon>
    </lineage>
</organism>
<evidence type="ECO:0000259" key="4">
    <source>
        <dbReference type="Pfam" id="PF00441"/>
    </source>
</evidence>
<dbReference type="OrthoDB" id="9771038at2"/>
<keyword evidence="7" id="KW-1185">Reference proteome</keyword>
<comment type="caution">
    <text evidence="6">The sequence shown here is derived from an EMBL/GenBank/DDBJ whole genome shotgun (WGS) entry which is preliminary data.</text>
</comment>
<evidence type="ECO:0000256" key="2">
    <source>
        <dbReference type="ARBA" id="ARBA00022630"/>
    </source>
</evidence>
<dbReference type="InterPro" id="IPR036250">
    <property type="entry name" value="AcylCo_DH-like_C"/>
</dbReference>
<name>A0A6G1X4A1_9BACI</name>
<dbReference type="Gene3D" id="1.20.140.10">
    <property type="entry name" value="Butyryl-CoA Dehydrogenase, subunit A, domain 3"/>
    <property type="match status" value="1"/>
</dbReference>
<dbReference type="Gene3D" id="2.40.110.20">
    <property type="match status" value="1"/>
</dbReference>
<keyword evidence="2" id="KW-0285">Flavoprotein</keyword>
<evidence type="ECO:0000256" key="1">
    <source>
        <dbReference type="ARBA" id="ARBA00009347"/>
    </source>
</evidence>
<dbReference type="SUPFAM" id="SSF56645">
    <property type="entry name" value="Acyl-CoA dehydrogenase NM domain-like"/>
    <property type="match status" value="1"/>
</dbReference>
<dbReference type="InterPro" id="IPR052904">
    <property type="entry name" value="Acyl-CoA_dehydrogenase-like"/>
</dbReference>
<sequence length="540" mass="61552">MEGGLALVTKTKNTYSFDSFLSQREQLNDFDNPFLVELSKRYCDQDWATFNQEMKAFSAKVSGRWRSISNEMARVENHPRLRHYDAHNHRIDQIVRTSDQEMMEKEIFSEALFSSQISQGEHAIKRYLIHTNGEAGVACPMACTDGLVALLEKFQDTLSPPLQKVLQHSKEGIDGEFALGAQFMSEIQGGSNIPANVLEAIPEKEHYKLYGNKFFCSVPQADYSVVTARVQGTDHVGVFIVPTWLEGDKEKERRNGHEVNRLKWKLGTCELPSSEINYQGAIAYPIGPLEKGTALAVGIVLTRSRIDIGFATAAHMMRAAREASLYARFREVFGRKIDEFPMAKAQIDTLVNAAKRSTATAFKIYQDYHHVEETANVSEQKRFDVRELILLQKVFSSKEAVDSLRTAISIFGGHGAIEDFSSIPRIFRDAMVNELWEGPRNVLLAQVYRDLKQNAYWYPPEDFVASLLNGYDDKTIHSYGTRLKKLMKTNLYDTPNEENIVAARQWEQVLGDIFYLYQQQELKSYPDFAILPQEVYDTFL</sequence>
<dbReference type="PANTHER" id="PTHR42707">
    <property type="entry name" value="ACYL-COA DEHYDROGENASE"/>
    <property type="match status" value="1"/>
</dbReference>
<dbReference type="Pfam" id="PF00441">
    <property type="entry name" value="Acyl-CoA_dh_1"/>
    <property type="match status" value="1"/>
</dbReference>
<reference evidence="6 7" key="1">
    <citation type="submission" date="2019-11" db="EMBL/GenBank/DDBJ databases">
        <authorList>
            <person name="Li J."/>
        </authorList>
    </citation>
    <scope>NUCLEOTIDE SEQUENCE [LARGE SCALE GENOMIC DNA]</scope>
    <source>
        <strain evidence="6 7">J4</strain>
    </source>
</reference>
<dbReference type="InterPro" id="IPR009075">
    <property type="entry name" value="AcylCo_DH/oxidase_C"/>
</dbReference>
<feature type="domain" description="Acyl-CoA dehydrogenase/oxidase C-terminal" evidence="4">
    <location>
        <begin position="291"/>
        <end position="450"/>
    </location>
</feature>
<proteinExistence type="inferred from homology"/>
<dbReference type="EMBL" id="WJNH01000002">
    <property type="protein sequence ID" value="MRG85772.1"/>
    <property type="molecule type" value="Genomic_DNA"/>
</dbReference>
<dbReference type="SUPFAM" id="SSF47203">
    <property type="entry name" value="Acyl-CoA dehydrogenase C-terminal domain-like"/>
    <property type="match status" value="1"/>
</dbReference>
<dbReference type="GO" id="GO:0003995">
    <property type="term" value="F:acyl-CoA dehydrogenase activity"/>
    <property type="evidence" value="ECO:0007669"/>
    <property type="project" value="TreeGrafter"/>
</dbReference>
<dbReference type="PANTHER" id="PTHR42707:SF2">
    <property type="entry name" value="ACD11 DEHYDROGENASE"/>
    <property type="match status" value="1"/>
</dbReference>
<comment type="similarity">
    <text evidence="1">Belongs to the acyl-CoA dehydrogenase family.</text>
</comment>
<dbReference type="AlphaFoldDB" id="A0A6G1X4A1"/>
<dbReference type="InterPro" id="IPR009100">
    <property type="entry name" value="AcylCoA_DH/oxidase_NM_dom_sf"/>
</dbReference>
<protein>
    <submittedName>
        <fullName evidence="6">Acyl-CoA dehydrogenase</fullName>
    </submittedName>
</protein>
<keyword evidence="3" id="KW-0274">FAD</keyword>
<gene>
    <name evidence="6" type="ORF">GH754_05410</name>
</gene>
<dbReference type="Pfam" id="PF18158">
    <property type="entry name" value="AidB_N"/>
    <property type="match status" value="1"/>
</dbReference>
<evidence type="ECO:0000313" key="6">
    <source>
        <dbReference type="EMBL" id="MRG85772.1"/>
    </source>
</evidence>
<dbReference type="InterPro" id="IPR041504">
    <property type="entry name" value="AidB_N"/>
</dbReference>
<feature type="domain" description="Adaptive response protein AidB N-terminal" evidence="5">
    <location>
        <begin position="33"/>
        <end position="165"/>
    </location>
</feature>